<accession>A0A7I7WZA1</accession>
<dbReference type="AlphaFoldDB" id="A0A7I7WZA1"/>
<protein>
    <submittedName>
        <fullName evidence="1">Uncharacterized protein</fullName>
    </submittedName>
</protein>
<dbReference type="EMBL" id="AP022609">
    <property type="protein sequence ID" value="BBZ22824.1"/>
    <property type="molecule type" value="Genomic_DNA"/>
</dbReference>
<organism evidence="1 2">
    <name type="scientific">Mycolicibacter hiberniae</name>
    <dbReference type="NCBI Taxonomy" id="29314"/>
    <lineage>
        <taxon>Bacteria</taxon>
        <taxon>Bacillati</taxon>
        <taxon>Actinomycetota</taxon>
        <taxon>Actinomycetes</taxon>
        <taxon>Mycobacteriales</taxon>
        <taxon>Mycobacteriaceae</taxon>
        <taxon>Mycolicibacter</taxon>
    </lineage>
</organism>
<keyword evidence="2" id="KW-1185">Reference proteome</keyword>
<name>A0A7I7WZA1_9MYCO</name>
<proteinExistence type="predicted"/>
<gene>
    <name evidence="1" type="ORF">MHIB_12420</name>
</gene>
<reference evidence="1 2" key="1">
    <citation type="journal article" date="2019" name="Emerg. Microbes Infect.">
        <title>Comprehensive subspecies identification of 175 nontuberculous mycobacteria species based on 7547 genomic profiles.</title>
        <authorList>
            <person name="Matsumoto Y."/>
            <person name="Kinjo T."/>
            <person name="Motooka D."/>
            <person name="Nabeya D."/>
            <person name="Jung N."/>
            <person name="Uechi K."/>
            <person name="Horii T."/>
            <person name="Iida T."/>
            <person name="Fujita J."/>
            <person name="Nakamura S."/>
        </authorList>
    </citation>
    <scope>NUCLEOTIDE SEQUENCE [LARGE SCALE GENOMIC DNA]</scope>
    <source>
        <strain evidence="1 2">JCM 13571</strain>
    </source>
</reference>
<sequence length="173" mass="19251">MTDAVIVPKHRDRARALRVVLAMLNHDFDGVVRVAAEARNAADVDRFFVAAVAVFVTALTQLHREPVRYVEQWVAYELDQRDDVVRVEQSIVPSHCDRARAMRIVLAALTDDFDAVTAAAVEATTERSIDRLLLALCDCLGIFLTSHTRDAVVYCTGWLAVELERADAEDANT</sequence>
<dbReference type="Proteomes" id="UP000467260">
    <property type="component" value="Chromosome"/>
</dbReference>
<dbReference type="KEGG" id="mhib:MHIB_12420"/>
<evidence type="ECO:0000313" key="1">
    <source>
        <dbReference type="EMBL" id="BBZ22824.1"/>
    </source>
</evidence>
<evidence type="ECO:0000313" key="2">
    <source>
        <dbReference type="Proteomes" id="UP000467260"/>
    </source>
</evidence>
<dbReference type="RefSeq" id="WP_133054876.1">
    <property type="nucleotide sequence ID" value="NZ_AP022609.1"/>
</dbReference>